<comment type="caution">
    <text evidence="3">The sequence shown here is derived from an EMBL/GenBank/DDBJ whole genome shotgun (WGS) entry which is preliminary data.</text>
</comment>
<gene>
    <name evidence="3" type="ORF">CYCCA115_LOCUS13960</name>
</gene>
<evidence type="ECO:0000256" key="1">
    <source>
        <dbReference type="PROSITE-ProRule" id="PRU00182"/>
    </source>
</evidence>
<accession>A0AAD2FTL3</accession>
<evidence type="ECO:0000313" key="4">
    <source>
        <dbReference type="Proteomes" id="UP001295423"/>
    </source>
</evidence>
<protein>
    <recommendedName>
        <fullName evidence="2">25S rRNA (uridine-N(3))-methyltransferase BMT5-like domain-containing protein</fullName>
    </recommendedName>
</protein>
<evidence type="ECO:0000259" key="2">
    <source>
        <dbReference type="Pfam" id="PF10354"/>
    </source>
</evidence>
<dbReference type="PANTHER" id="PTHR11538">
    <property type="entry name" value="PHENYLALANYL-TRNA SYNTHETASE"/>
    <property type="match status" value="1"/>
</dbReference>
<name>A0AAD2FTL3_9STRA</name>
<dbReference type="CDD" id="cd00165">
    <property type="entry name" value="S4"/>
    <property type="match status" value="1"/>
</dbReference>
<dbReference type="PANTHER" id="PTHR11538:SF26">
    <property type="entry name" value="FERREDOXIN-FOLD ANTICODON-BINDING DOMAIN-CONTAINING PROTEIN 1"/>
    <property type="match status" value="1"/>
</dbReference>
<keyword evidence="1" id="KW-0694">RNA-binding</keyword>
<organism evidence="3 4">
    <name type="scientific">Cylindrotheca closterium</name>
    <dbReference type="NCBI Taxonomy" id="2856"/>
    <lineage>
        <taxon>Eukaryota</taxon>
        <taxon>Sar</taxon>
        <taxon>Stramenopiles</taxon>
        <taxon>Ochrophyta</taxon>
        <taxon>Bacillariophyta</taxon>
        <taxon>Bacillariophyceae</taxon>
        <taxon>Bacillariophycidae</taxon>
        <taxon>Bacillariales</taxon>
        <taxon>Bacillariaceae</taxon>
        <taxon>Cylindrotheca</taxon>
    </lineage>
</organism>
<dbReference type="EMBL" id="CAKOGP040001825">
    <property type="protein sequence ID" value="CAJ1953298.1"/>
    <property type="molecule type" value="Genomic_DNA"/>
</dbReference>
<dbReference type="GO" id="GO:0070042">
    <property type="term" value="F:rRNA (uridine-N3-)-methyltransferase activity"/>
    <property type="evidence" value="ECO:0007669"/>
    <property type="project" value="InterPro"/>
</dbReference>
<sequence length="642" mass="71629">MVSTWAGAHDGHSNFPTLNYDLKLSPPKPPNYENVMDNASTDTRIRILTVGDGDLSLSLALVRAYGRHVSLTASVLESKERLLACYPDAPLEALADLNVEVLYKLDATKLHEHYKPKSWDLVCFHHPHLGLGSLEKNEAEHANRHFQLVCHYLSSANAVSDSVHICLCGSQPETWKLLEAAEFTGLELKKKMSTSAPFSKLWTDEEFPPTEAKPGYAAPRRYRFGKLGSRHALGKFGYRHRRTEGELYNGKSNDTNVAGSMHYLFRAKPGSIYVMDGTGIPKHKCKICRTPFSSERDLVKHMRAPAVPDTTSTTIVQTVKKALPIQDDQEIMPPIPCTTKADGTETSLKVEMGCDGKRLRWLIQHGIEGLSKKQAKVAIQGSKVFVNGSVAVDASRVLRFGDIVLVKAMQPAGSSSSVAEIEILYRKDPVLVAFKPSGVRTKGQFPGTLEASIEQQEGHRYDALSPLDTFCPGLCALIRSDHGAQPPTIAHSMTALVFKAVSETWKPYREVTITVEPKWKKRKRNMSPQKVSLKLVPLGTTKEREDSTQLTTIRLETGTRCSTSSICQYLRNESHGVVGDSNCRQEYLKVRRSIRNRIKDKMCIGCYRVEIDGVETTYEVPEKLLWSYWDAHCDGKNCSRKD</sequence>
<dbReference type="InterPro" id="IPR019446">
    <property type="entry name" value="BMT5-like"/>
</dbReference>
<proteinExistence type="predicted"/>
<dbReference type="GO" id="GO:0070475">
    <property type="term" value="P:rRNA base methylation"/>
    <property type="evidence" value="ECO:0007669"/>
    <property type="project" value="InterPro"/>
</dbReference>
<keyword evidence="4" id="KW-1185">Reference proteome</keyword>
<dbReference type="GO" id="GO:0005737">
    <property type="term" value="C:cytoplasm"/>
    <property type="evidence" value="ECO:0007669"/>
    <property type="project" value="TreeGrafter"/>
</dbReference>
<reference evidence="3" key="1">
    <citation type="submission" date="2023-08" db="EMBL/GenBank/DDBJ databases">
        <authorList>
            <person name="Audoor S."/>
            <person name="Bilcke G."/>
        </authorList>
    </citation>
    <scope>NUCLEOTIDE SEQUENCE</scope>
</reference>
<dbReference type="SUPFAM" id="SSF55174">
    <property type="entry name" value="Alpha-L RNA-binding motif"/>
    <property type="match status" value="1"/>
</dbReference>
<dbReference type="AlphaFoldDB" id="A0AAD2FTL3"/>
<evidence type="ECO:0000313" key="3">
    <source>
        <dbReference type="EMBL" id="CAJ1953298.1"/>
    </source>
</evidence>
<dbReference type="PROSITE" id="PS50889">
    <property type="entry name" value="S4"/>
    <property type="match status" value="1"/>
</dbReference>
<dbReference type="Proteomes" id="UP001295423">
    <property type="component" value="Unassembled WGS sequence"/>
</dbReference>
<dbReference type="Pfam" id="PF10354">
    <property type="entry name" value="BMT5-like"/>
    <property type="match status" value="1"/>
</dbReference>
<feature type="domain" description="25S rRNA (uridine-N(3))-methyltransferase BMT5-like" evidence="2">
    <location>
        <begin position="48"/>
        <end position="192"/>
    </location>
</feature>
<dbReference type="GO" id="GO:0003723">
    <property type="term" value="F:RNA binding"/>
    <property type="evidence" value="ECO:0007669"/>
    <property type="project" value="UniProtKB-KW"/>
</dbReference>